<reference evidence="2" key="1">
    <citation type="journal article" date="2020" name="mSystems">
        <title>Genome- and Community-Level Interaction Insights into Carbon Utilization and Element Cycling Functions of Hydrothermarchaeota in Hydrothermal Sediment.</title>
        <authorList>
            <person name="Zhou Z."/>
            <person name="Liu Y."/>
            <person name="Xu W."/>
            <person name="Pan J."/>
            <person name="Luo Z.H."/>
            <person name="Li M."/>
        </authorList>
    </citation>
    <scope>NUCLEOTIDE SEQUENCE [LARGE SCALE GENOMIC DNA]</scope>
    <source>
        <strain evidence="3">SpSt-622</strain>
        <strain evidence="2">SpSt-642</strain>
    </source>
</reference>
<evidence type="ECO:0000313" key="3">
    <source>
        <dbReference type="EMBL" id="HGU64926.1"/>
    </source>
</evidence>
<proteinExistence type="predicted"/>
<dbReference type="EMBL" id="DTAN01000067">
    <property type="protein sequence ID" value="HGU64926.1"/>
    <property type="molecule type" value="Genomic_DNA"/>
</dbReference>
<keyword evidence="1" id="KW-0472">Membrane</keyword>
<protein>
    <submittedName>
        <fullName evidence="2">Sodium:proton antiporter</fullName>
    </submittedName>
</protein>
<evidence type="ECO:0000256" key="1">
    <source>
        <dbReference type="SAM" id="Phobius"/>
    </source>
</evidence>
<name>A0A7C4HBS9_STAMA</name>
<sequence length="125" mass="14539">MVVINEIRLDNPIQAVFYIVINFAILLVVLGAFYILLKPGSRRKTSIYLSGEGEEVISFKSITPSTLNLYWFFIKRFAKKIYEHLVNTIHTGNLMDWVEFMVSWYGLLIIASILTTIIYMFMYKG</sequence>
<dbReference type="AlphaFoldDB" id="A0A7C4HBS9"/>
<comment type="caution">
    <text evidence="2">The sequence shown here is derived from an EMBL/GenBank/DDBJ whole genome shotgun (WGS) entry which is preliminary data.</text>
</comment>
<keyword evidence="1" id="KW-1133">Transmembrane helix</keyword>
<feature type="transmembrane region" description="Helical" evidence="1">
    <location>
        <begin position="102"/>
        <end position="122"/>
    </location>
</feature>
<feature type="transmembrane region" description="Helical" evidence="1">
    <location>
        <begin position="15"/>
        <end position="37"/>
    </location>
</feature>
<organism evidence="2">
    <name type="scientific">Staphylothermus marinus</name>
    <dbReference type="NCBI Taxonomy" id="2280"/>
    <lineage>
        <taxon>Archaea</taxon>
        <taxon>Thermoproteota</taxon>
        <taxon>Thermoprotei</taxon>
        <taxon>Desulfurococcales</taxon>
        <taxon>Desulfurococcaceae</taxon>
        <taxon>Staphylothermus</taxon>
    </lineage>
</organism>
<accession>A0A7C4HBS9</accession>
<evidence type="ECO:0000313" key="2">
    <source>
        <dbReference type="EMBL" id="HGM58809.1"/>
    </source>
</evidence>
<dbReference type="EMBL" id="DTBJ01000033">
    <property type="protein sequence ID" value="HGM58809.1"/>
    <property type="molecule type" value="Genomic_DNA"/>
</dbReference>
<keyword evidence="1" id="KW-0812">Transmembrane</keyword>
<gene>
    <name evidence="3" type="ORF">ENT92_01740</name>
    <name evidence="2" type="ORF">ENU14_04415</name>
</gene>